<dbReference type="AlphaFoldDB" id="A0A1J1LLZ1"/>
<organism evidence="3 4">
    <name type="scientific">Planktothrix tepida PCC 9214</name>
    <dbReference type="NCBI Taxonomy" id="671072"/>
    <lineage>
        <taxon>Bacteria</taxon>
        <taxon>Bacillati</taxon>
        <taxon>Cyanobacteriota</taxon>
        <taxon>Cyanophyceae</taxon>
        <taxon>Oscillatoriophycideae</taxon>
        <taxon>Oscillatoriales</taxon>
        <taxon>Microcoleaceae</taxon>
        <taxon>Planktothrix</taxon>
    </lineage>
</organism>
<dbReference type="STRING" id="671072.PL9214500203"/>
<evidence type="ECO:0000259" key="2">
    <source>
        <dbReference type="SMART" id="SM01111"/>
    </source>
</evidence>
<feature type="domain" description="Cyanovirin-N" evidence="2">
    <location>
        <begin position="55"/>
        <end position="169"/>
    </location>
</feature>
<protein>
    <submittedName>
        <fullName evidence="3">Cyanovirin-N domain protein</fullName>
    </submittedName>
</protein>
<evidence type="ECO:0000313" key="4">
    <source>
        <dbReference type="Proteomes" id="UP000184315"/>
    </source>
</evidence>
<dbReference type="InterPro" id="IPR011058">
    <property type="entry name" value="Cyanovirin-N"/>
</dbReference>
<feature type="transmembrane region" description="Helical" evidence="1">
    <location>
        <begin position="24"/>
        <end position="46"/>
    </location>
</feature>
<proteinExistence type="predicted"/>
<dbReference type="RefSeq" id="WP_083580043.1">
    <property type="nucleotide sequence ID" value="NZ_LN889802.1"/>
</dbReference>
<dbReference type="InterPro" id="IPR036673">
    <property type="entry name" value="Cyanovirin-N_sf"/>
</dbReference>
<accession>A0A1J1LLZ1</accession>
<keyword evidence="1" id="KW-0472">Membrane</keyword>
<keyword evidence="1" id="KW-1133">Transmembrane helix</keyword>
<keyword evidence="1" id="KW-0812">Transmembrane</keyword>
<gene>
    <name evidence="3" type="ORF">PL9214500203</name>
</gene>
<dbReference type="SMART" id="SM01111">
    <property type="entry name" value="CVNH"/>
    <property type="match status" value="1"/>
</dbReference>
<reference evidence="4" key="1">
    <citation type="submission" date="2015-10" db="EMBL/GenBank/DDBJ databases">
        <authorList>
            <person name="Regsiter A."/>
            <person name="william w."/>
        </authorList>
    </citation>
    <scope>NUCLEOTIDE SEQUENCE [LARGE SCALE GENOMIC DNA]</scope>
</reference>
<dbReference type="Pfam" id="PF08881">
    <property type="entry name" value="CVNH"/>
    <property type="match status" value="1"/>
</dbReference>
<evidence type="ECO:0000313" key="3">
    <source>
        <dbReference type="EMBL" id="CUR32956.1"/>
    </source>
</evidence>
<keyword evidence="4" id="KW-1185">Reference proteome</keyword>
<name>A0A1J1LLZ1_9CYAN</name>
<dbReference type="EMBL" id="CZDF01000156">
    <property type="protein sequence ID" value="CUR32956.1"/>
    <property type="molecule type" value="Genomic_DNA"/>
</dbReference>
<dbReference type="Proteomes" id="UP000184315">
    <property type="component" value="Unassembled WGS sequence"/>
</dbReference>
<sequence>MAAIADRLVNLEKMLIFQRESMKILSLWVKVIITFILAVVLGFNVWGGQAWAIGEFSNTCTDITVSSGTDMASLGKAILSANCEKMNGSYQQTTLELNPYLENNREGILSWKQENLGRQALINCYDLTVSDQGVLQGMCFNLSKKMSSDVETSINLNEHIANIDGSLKYE</sequence>
<evidence type="ECO:0000256" key="1">
    <source>
        <dbReference type="SAM" id="Phobius"/>
    </source>
</evidence>
<dbReference type="Gene3D" id="2.30.60.10">
    <property type="entry name" value="Cyanovirin-N"/>
    <property type="match status" value="1"/>
</dbReference>
<dbReference type="SUPFAM" id="SSF51322">
    <property type="entry name" value="Cyanovirin-N"/>
    <property type="match status" value="1"/>
</dbReference>